<evidence type="ECO:0000313" key="1">
    <source>
        <dbReference type="EMBL" id="MFC0396666.1"/>
    </source>
</evidence>
<dbReference type="PANTHER" id="PTHR36848">
    <property type="entry name" value="DNA-BINDING PROTEIN (PUTATIVE SECRETED PROTEIN)-RELATED"/>
    <property type="match status" value="1"/>
</dbReference>
<dbReference type="RefSeq" id="WP_256555497.1">
    <property type="nucleotide sequence ID" value="NZ_JANHOF010000012.1"/>
</dbReference>
<reference evidence="1 2" key="1">
    <citation type="submission" date="2024-09" db="EMBL/GenBank/DDBJ databases">
        <authorList>
            <person name="Sun Q."/>
            <person name="Mori K."/>
        </authorList>
    </citation>
    <scope>NUCLEOTIDE SEQUENCE [LARGE SCALE GENOMIC DNA]</scope>
    <source>
        <strain evidence="1 2">CCM 4839</strain>
    </source>
</reference>
<organism evidence="1 2">
    <name type="scientific">Paenibacillus mendelii</name>
    <dbReference type="NCBI Taxonomy" id="206163"/>
    <lineage>
        <taxon>Bacteria</taxon>
        <taxon>Bacillati</taxon>
        <taxon>Bacillota</taxon>
        <taxon>Bacilli</taxon>
        <taxon>Bacillales</taxon>
        <taxon>Paenibacillaceae</taxon>
        <taxon>Paenibacillus</taxon>
    </lineage>
</organism>
<evidence type="ECO:0000313" key="2">
    <source>
        <dbReference type="Proteomes" id="UP001589818"/>
    </source>
</evidence>
<dbReference type="PANTHER" id="PTHR36848:SF2">
    <property type="entry name" value="SECRETED PROTEIN"/>
    <property type="match status" value="1"/>
</dbReference>
<dbReference type="Proteomes" id="UP001589818">
    <property type="component" value="Unassembled WGS sequence"/>
</dbReference>
<gene>
    <name evidence="1" type="ORF">ACFFJ8_35620</name>
</gene>
<sequence length="122" mass="13962">MIYHFDYTYAYKPGDAAPGVVMEFGTYDAVTMEVRVNGRTAAQVPWREAGRVDLTPWLVEGSNRIDIEVMGSPRNLFGPFHQKGTHNVWVDWTYFNREGSRLEPNYVVKPYGLTSPINLFLT</sequence>
<proteinExistence type="predicted"/>
<keyword evidence="2" id="KW-1185">Reference proteome</keyword>
<protein>
    <submittedName>
        <fullName evidence="1">Uncharacterized protein</fullName>
    </submittedName>
</protein>
<accession>A0ABV6JL72</accession>
<dbReference type="EMBL" id="JBHLVF010000064">
    <property type="protein sequence ID" value="MFC0396666.1"/>
    <property type="molecule type" value="Genomic_DNA"/>
</dbReference>
<comment type="caution">
    <text evidence="1">The sequence shown here is derived from an EMBL/GenBank/DDBJ whole genome shotgun (WGS) entry which is preliminary data.</text>
</comment>
<name>A0ABV6JL72_9BACL</name>
<dbReference type="InterPro" id="IPR053161">
    <property type="entry name" value="Ulvan_degrading_GH"/>
</dbReference>